<evidence type="ECO:0000313" key="2">
    <source>
        <dbReference type="Proteomes" id="UP001163603"/>
    </source>
</evidence>
<sequence length="61" mass="6770">MILPSCIKAFSNSLQSLITNRERKETLSTLCGSFLVFVSVKSEGLRIIINETLCLKAINPK</sequence>
<accession>A0ACC0Z8T3</accession>
<proteinExistence type="predicted"/>
<protein>
    <submittedName>
        <fullName evidence="1">Uncharacterized protein</fullName>
    </submittedName>
</protein>
<dbReference type="Proteomes" id="UP001163603">
    <property type="component" value="Chromosome 2"/>
</dbReference>
<name>A0ACC0Z8T3_9ROSI</name>
<comment type="caution">
    <text evidence="1">The sequence shown here is derived from an EMBL/GenBank/DDBJ whole genome shotgun (WGS) entry which is preliminary data.</text>
</comment>
<gene>
    <name evidence="1" type="ORF">Pint_16956</name>
</gene>
<evidence type="ECO:0000313" key="1">
    <source>
        <dbReference type="EMBL" id="KAJ0047956.1"/>
    </source>
</evidence>
<reference evidence="2" key="1">
    <citation type="journal article" date="2023" name="G3 (Bethesda)">
        <title>Genome assembly and association tests identify interacting loci associated with vigor, precocity, and sex in interspecific pistachio rootstocks.</title>
        <authorList>
            <person name="Palmer W."/>
            <person name="Jacygrad E."/>
            <person name="Sagayaradj S."/>
            <person name="Cavanaugh K."/>
            <person name="Han R."/>
            <person name="Bertier L."/>
            <person name="Beede B."/>
            <person name="Kafkas S."/>
            <person name="Golino D."/>
            <person name="Preece J."/>
            <person name="Michelmore R."/>
        </authorList>
    </citation>
    <scope>NUCLEOTIDE SEQUENCE [LARGE SCALE GENOMIC DNA]</scope>
</reference>
<organism evidence="1 2">
    <name type="scientific">Pistacia integerrima</name>
    <dbReference type="NCBI Taxonomy" id="434235"/>
    <lineage>
        <taxon>Eukaryota</taxon>
        <taxon>Viridiplantae</taxon>
        <taxon>Streptophyta</taxon>
        <taxon>Embryophyta</taxon>
        <taxon>Tracheophyta</taxon>
        <taxon>Spermatophyta</taxon>
        <taxon>Magnoliopsida</taxon>
        <taxon>eudicotyledons</taxon>
        <taxon>Gunneridae</taxon>
        <taxon>Pentapetalae</taxon>
        <taxon>rosids</taxon>
        <taxon>malvids</taxon>
        <taxon>Sapindales</taxon>
        <taxon>Anacardiaceae</taxon>
        <taxon>Pistacia</taxon>
    </lineage>
</organism>
<keyword evidence="2" id="KW-1185">Reference proteome</keyword>
<dbReference type="EMBL" id="CM047737">
    <property type="protein sequence ID" value="KAJ0047956.1"/>
    <property type="molecule type" value="Genomic_DNA"/>
</dbReference>